<keyword evidence="5" id="KW-0732">Signal</keyword>
<name>A0A3N3E6G2_9VIBR</name>
<dbReference type="InterPro" id="IPR000847">
    <property type="entry name" value="LysR_HTH_N"/>
</dbReference>
<protein>
    <submittedName>
        <fullName evidence="7">LysR family transcriptional regulator</fullName>
    </submittedName>
</protein>
<dbReference type="FunFam" id="1.10.10.10:FF:000001">
    <property type="entry name" value="LysR family transcriptional regulator"/>
    <property type="match status" value="1"/>
</dbReference>
<keyword evidence="3" id="KW-0238">DNA-binding</keyword>
<dbReference type="Pfam" id="PF03466">
    <property type="entry name" value="LysR_substrate"/>
    <property type="match status" value="1"/>
</dbReference>
<dbReference type="EMBL" id="RKIK01000003">
    <property type="protein sequence ID" value="ROV62118.1"/>
    <property type="molecule type" value="Genomic_DNA"/>
</dbReference>
<dbReference type="GO" id="GO:0043565">
    <property type="term" value="F:sequence-specific DNA binding"/>
    <property type="evidence" value="ECO:0007669"/>
    <property type="project" value="TreeGrafter"/>
</dbReference>
<accession>A0A3N3E6G2</accession>
<feature type="domain" description="HTH lysR-type" evidence="6">
    <location>
        <begin position="5"/>
        <end position="62"/>
    </location>
</feature>
<reference evidence="7 8" key="1">
    <citation type="submission" date="2018-11" db="EMBL/GenBank/DDBJ databases">
        <title>Vibrio ponticus strain CAIM 1751 pathogenic for the snapper Lutjanus guttatus.</title>
        <authorList>
            <person name="Soto-Rodriguez S."/>
            <person name="Lozano-Olvera R."/>
            <person name="Gomez-Gil B."/>
        </authorList>
    </citation>
    <scope>NUCLEOTIDE SEQUENCE [LARGE SCALE GENOMIC DNA]</scope>
    <source>
        <strain evidence="7 8">CAIM 1751</strain>
    </source>
</reference>
<evidence type="ECO:0000256" key="2">
    <source>
        <dbReference type="ARBA" id="ARBA00023015"/>
    </source>
</evidence>
<feature type="chain" id="PRO_5018185893" evidence="5">
    <location>
        <begin position="18"/>
        <end position="297"/>
    </location>
</feature>
<dbReference type="AlphaFoldDB" id="A0A3N3E6G2"/>
<comment type="caution">
    <text evidence="7">The sequence shown here is derived from an EMBL/GenBank/DDBJ whole genome shotgun (WGS) entry which is preliminary data.</text>
</comment>
<dbReference type="PANTHER" id="PTHR30537:SF26">
    <property type="entry name" value="GLYCINE CLEAVAGE SYSTEM TRANSCRIPTIONAL ACTIVATOR"/>
    <property type="match status" value="1"/>
</dbReference>
<keyword evidence="2" id="KW-0805">Transcription regulation</keyword>
<dbReference type="InterPro" id="IPR005119">
    <property type="entry name" value="LysR_subst-bd"/>
</dbReference>
<evidence type="ECO:0000313" key="7">
    <source>
        <dbReference type="EMBL" id="ROV62118.1"/>
    </source>
</evidence>
<evidence type="ECO:0000256" key="3">
    <source>
        <dbReference type="ARBA" id="ARBA00023125"/>
    </source>
</evidence>
<evidence type="ECO:0000313" key="8">
    <source>
        <dbReference type="Proteomes" id="UP000278792"/>
    </source>
</evidence>
<dbReference type="InterPro" id="IPR058163">
    <property type="entry name" value="LysR-type_TF_proteobact-type"/>
</dbReference>
<dbReference type="InterPro" id="IPR036390">
    <property type="entry name" value="WH_DNA-bd_sf"/>
</dbReference>
<dbReference type="SUPFAM" id="SSF46785">
    <property type="entry name" value="Winged helix' DNA-binding domain"/>
    <property type="match status" value="1"/>
</dbReference>
<dbReference type="GO" id="GO:0006351">
    <property type="term" value="P:DNA-templated transcription"/>
    <property type="evidence" value="ECO:0007669"/>
    <property type="project" value="TreeGrafter"/>
</dbReference>
<dbReference type="Pfam" id="PF00126">
    <property type="entry name" value="HTH_1"/>
    <property type="match status" value="1"/>
</dbReference>
<dbReference type="GO" id="GO:0003700">
    <property type="term" value="F:DNA-binding transcription factor activity"/>
    <property type="evidence" value="ECO:0007669"/>
    <property type="project" value="InterPro"/>
</dbReference>
<keyword evidence="4" id="KW-0804">Transcription</keyword>
<dbReference type="Gene3D" id="1.10.10.10">
    <property type="entry name" value="Winged helix-like DNA-binding domain superfamily/Winged helix DNA-binding domain"/>
    <property type="match status" value="1"/>
</dbReference>
<comment type="similarity">
    <text evidence="1">Belongs to the LysR transcriptional regulatory family.</text>
</comment>
<dbReference type="PANTHER" id="PTHR30537">
    <property type="entry name" value="HTH-TYPE TRANSCRIPTIONAL REGULATOR"/>
    <property type="match status" value="1"/>
</dbReference>
<evidence type="ECO:0000256" key="5">
    <source>
        <dbReference type="SAM" id="SignalP"/>
    </source>
</evidence>
<dbReference type="InterPro" id="IPR036388">
    <property type="entry name" value="WH-like_DNA-bd_sf"/>
</dbReference>
<evidence type="ECO:0000256" key="1">
    <source>
        <dbReference type="ARBA" id="ARBA00009437"/>
    </source>
</evidence>
<proteinExistence type="inferred from homology"/>
<gene>
    <name evidence="7" type="ORF">EGH82_01800</name>
</gene>
<dbReference type="Gene3D" id="3.40.190.10">
    <property type="entry name" value="Periplasmic binding protein-like II"/>
    <property type="match status" value="2"/>
</dbReference>
<organism evidence="7 8">
    <name type="scientific">Vibrio ponticus</name>
    <dbReference type="NCBI Taxonomy" id="265668"/>
    <lineage>
        <taxon>Bacteria</taxon>
        <taxon>Pseudomonadati</taxon>
        <taxon>Pseudomonadota</taxon>
        <taxon>Gammaproteobacteria</taxon>
        <taxon>Vibrionales</taxon>
        <taxon>Vibrionaceae</taxon>
        <taxon>Vibrio</taxon>
    </lineage>
</organism>
<dbReference type="PRINTS" id="PR00039">
    <property type="entry name" value="HTHLYSR"/>
</dbReference>
<feature type="signal peptide" evidence="5">
    <location>
        <begin position="1"/>
        <end position="17"/>
    </location>
</feature>
<sequence length="297" mass="33552">MKALPPLKSLYSFVAVAQTGSMTEAANQLHVSHSAISQAIKSLETQLGRPLFKRKGRQVILNATGQKYYYQIAPALETIVTATNALRAVAHSPRITLNMVNSLAMHWWIPNMPSFSRYAPQIDVRISTLIGSFPLEEEGVDIAIIHGKTDEWLDYYCEKLADDELVMVCHPDLLNYATTPEALLEKFPAILAANDRRKYDWQVWCSDNQIPMPEISQNLSFAASVQAVQACVRKLGVFVTHRLFIKDDVEQGLLVEVGGTTLNPYQEFYFACQKESLRNENVLMIRSWLREQFASLN</sequence>
<dbReference type="SUPFAM" id="SSF53850">
    <property type="entry name" value="Periplasmic binding protein-like II"/>
    <property type="match status" value="1"/>
</dbReference>
<evidence type="ECO:0000256" key="4">
    <source>
        <dbReference type="ARBA" id="ARBA00023163"/>
    </source>
</evidence>
<dbReference type="PROSITE" id="PS50931">
    <property type="entry name" value="HTH_LYSR"/>
    <property type="match status" value="1"/>
</dbReference>
<dbReference type="Proteomes" id="UP000278792">
    <property type="component" value="Unassembled WGS sequence"/>
</dbReference>
<evidence type="ECO:0000259" key="6">
    <source>
        <dbReference type="PROSITE" id="PS50931"/>
    </source>
</evidence>
<dbReference type="RefSeq" id="WP_123780192.1">
    <property type="nucleotide sequence ID" value="NZ_RKIK01000003.1"/>
</dbReference>